<dbReference type="AlphaFoldDB" id="A0A089XL88"/>
<evidence type="ECO:0000313" key="3">
    <source>
        <dbReference type="Proteomes" id="UP000029482"/>
    </source>
</evidence>
<reference evidence="3" key="1">
    <citation type="journal article" date="2015" name="J. Biotechnol.">
        <title>Complete genome sequence of the actinobacterium Streptomyces glaucescens GLA.O (DSM 40922) consisting of a linear chromosome and one linear plasmid.</title>
        <authorList>
            <person name="Ortseifen V."/>
            <person name="Winkler A."/>
            <person name="Albersmeier A."/>
            <person name="Wendler S."/>
            <person name="Puhler A."/>
            <person name="Kalinowski J."/>
            <person name="Ruckert C."/>
        </authorList>
    </citation>
    <scope>NUCLEOTIDE SEQUENCE [LARGE SCALE GENOMIC DNA]</scope>
    <source>
        <strain evidence="3">DSM 40922 / GLA O</strain>
    </source>
</reference>
<feature type="region of interest" description="Disordered" evidence="1">
    <location>
        <begin position="1"/>
        <end position="58"/>
    </location>
</feature>
<dbReference type="Proteomes" id="UP000029482">
    <property type="component" value="Chromosome"/>
</dbReference>
<keyword evidence="3" id="KW-1185">Reference proteome</keyword>
<evidence type="ECO:0000256" key="1">
    <source>
        <dbReference type="SAM" id="MobiDB-lite"/>
    </source>
</evidence>
<dbReference type="KEGG" id="sgu:SGLAU_30105"/>
<organism evidence="2 3">
    <name type="scientific">Streptomyces glaucescens</name>
    <dbReference type="NCBI Taxonomy" id="1907"/>
    <lineage>
        <taxon>Bacteria</taxon>
        <taxon>Bacillati</taxon>
        <taxon>Actinomycetota</taxon>
        <taxon>Actinomycetes</taxon>
        <taxon>Kitasatosporales</taxon>
        <taxon>Streptomycetaceae</taxon>
        <taxon>Streptomyces</taxon>
    </lineage>
</organism>
<dbReference type="EMBL" id="CP009438">
    <property type="protein sequence ID" value="AIS01955.1"/>
    <property type="molecule type" value="Genomic_DNA"/>
</dbReference>
<dbReference type="HOGENOM" id="CLU_210464_0_0_11"/>
<dbReference type="STRING" id="1907.SGLAU_30105"/>
<accession>A0A089XL88</accession>
<gene>
    <name evidence="2" type="ORF">SGLAU_30105</name>
</gene>
<name>A0A089XL88_STRGA</name>
<dbReference type="RefSeq" id="WP_099052873.1">
    <property type="nucleotide sequence ID" value="NZ_CP009438.1"/>
</dbReference>
<protein>
    <submittedName>
        <fullName evidence="2">Uncharacterized protein</fullName>
    </submittedName>
</protein>
<sequence>MTASASEKPPVRRPETGWSRARRLREKPALRTCLPPVGDPEGPELTHTAEWNIIRGDD</sequence>
<evidence type="ECO:0000313" key="2">
    <source>
        <dbReference type="EMBL" id="AIS01955.1"/>
    </source>
</evidence>
<proteinExistence type="predicted"/>